<feature type="compositionally biased region" description="Basic and acidic residues" evidence="1">
    <location>
        <begin position="1"/>
        <end position="13"/>
    </location>
</feature>
<evidence type="ECO:0000313" key="3">
    <source>
        <dbReference type="Proteomes" id="UP000266723"/>
    </source>
</evidence>
<sequence>MEVGENRANEVKEQTFWGVQGRSEKPRSGIAIGEESRGETVEIVREERERRGLWRIEKEGGKQEQRTTTTTRFLILKMQNP</sequence>
<accession>A0ABQ7F7W9</accession>
<feature type="region of interest" description="Disordered" evidence="1">
    <location>
        <begin position="1"/>
        <end position="29"/>
    </location>
</feature>
<name>A0ABQ7F7W9_BRACR</name>
<dbReference type="Proteomes" id="UP000266723">
    <property type="component" value="Unassembled WGS sequence"/>
</dbReference>
<protein>
    <submittedName>
        <fullName evidence="2">Uncharacterized protein</fullName>
    </submittedName>
</protein>
<proteinExistence type="predicted"/>
<evidence type="ECO:0000256" key="1">
    <source>
        <dbReference type="SAM" id="MobiDB-lite"/>
    </source>
</evidence>
<comment type="caution">
    <text evidence="2">The sequence shown here is derived from an EMBL/GenBank/DDBJ whole genome shotgun (WGS) entry which is preliminary data.</text>
</comment>
<evidence type="ECO:0000313" key="2">
    <source>
        <dbReference type="EMBL" id="KAF3611672.1"/>
    </source>
</evidence>
<reference evidence="2 3" key="1">
    <citation type="journal article" date="2020" name="BMC Genomics">
        <title>Intraspecific diversification of the crop wild relative Brassica cretica Lam. using demographic model selection.</title>
        <authorList>
            <person name="Kioukis A."/>
            <person name="Michalopoulou V.A."/>
            <person name="Briers L."/>
            <person name="Pirintsos S."/>
            <person name="Studholme D.J."/>
            <person name="Pavlidis P."/>
            <person name="Sarris P.F."/>
        </authorList>
    </citation>
    <scope>NUCLEOTIDE SEQUENCE [LARGE SCALE GENOMIC DNA]</scope>
    <source>
        <strain evidence="3">cv. PFS-1207/04</strain>
    </source>
</reference>
<dbReference type="EMBL" id="QGKV02000297">
    <property type="protein sequence ID" value="KAF3611672.1"/>
    <property type="molecule type" value="Genomic_DNA"/>
</dbReference>
<gene>
    <name evidence="2" type="ORF">DY000_02051472</name>
</gene>
<keyword evidence="3" id="KW-1185">Reference proteome</keyword>
<organism evidence="2 3">
    <name type="scientific">Brassica cretica</name>
    <name type="common">Mustard</name>
    <dbReference type="NCBI Taxonomy" id="69181"/>
    <lineage>
        <taxon>Eukaryota</taxon>
        <taxon>Viridiplantae</taxon>
        <taxon>Streptophyta</taxon>
        <taxon>Embryophyta</taxon>
        <taxon>Tracheophyta</taxon>
        <taxon>Spermatophyta</taxon>
        <taxon>Magnoliopsida</taxon>
        <taxon>eudicotyledons</taxon>
        <taxon>Gunneridae</taxon>
        <taxon>Pentapetalae</taxon>
        <taxon>rosids</taxon>
        <taxon>malvids</taxon>
        <taxon>Brassicales</taxon>
        <taxon>Brassicaceae</taxon>
        <taxon>Brassiceae</taxon>
        <taxon>Brassica</taxon>
    </lineage>
</organism>